<dbReference type="STRING" id="1550241.MA03_04105"/>
<dbReference type="PANTHER" id="PTHR42709:SF6">
    <property type="entry name" value="UNDECAPRENYL PHOSPHATE TRANSPORTER A"/>
    <property type="match status" value="1"/>
</dbReference>
<evidence type="ECO:0000256" key="2">
    <source>
        <dbReference type="ARBA" id="ARBA00022475"/>
    </source>
</evidence>
<keyword evidence="2" id="KW-1003">Cell membrane</keyword>
<name>A0A0F7FK58_9CREN</name>
<feature type="transmembrane region" description="Helical" evidence="6">
    <location>
        <begin position="149"/>
        <end position="172"/>
    </location>
</feature>
<dbReference type="Proteomes" id="UP000067434">
    <property type="component" value="Chromosome"/>
</dbReference>
<feature type="transmembrane region" description="Helical" evidence="6">
    <location>
        <begin position="184"/>
        <end position="203"/>
    </location>
</feature>
<dbReference type="HOGENOM" id="CLU_044208_1_2_2"/>
<protein>
    <recommendedName>
        <fullName evidence="7">VTT domain-containing protein</fullName>
    </recommendedName>
</protein>
<keyword evidence="4 6" id="KW-1133">Transmembrane helix</keyword>
<organism evidence="8 9">
    <name type="scientific">Infirmifilum uzonense</name>
    <dbReference type="NCBI Taxonomy" id="1550241"/>
    <lineage>
        <taxon>Archaea</taxon>
        <taxon>Thermoproteota</taxon>
        <taxon>Thermoprotei</taxon>
        <taxon>Thermofilales</taxon>
        <taxon>Thermofilaceae</taxon>
        <taxon>Infirmifilum</taxon>
    </lineage>
</organism>
<dbReference type="AlphaFoldDB" id="A0A0F7FK58"/>
<comment type="subcellular location">
    <subcellularLocation>
        <location evidence="1">Cell membrane</location>
        <topology evidence="1">Multi-pass membrane protein</topology>
    </subcellularLocation>
</comment>
<dbReference type="PANTHER" id="PTHR42709">
    <property type="entry name" value="ALKALINE PHOSPHATASE LIKE PROTEIN"/>
    <property type="match status" value="1"/>
</dbReference>
<evidence type="ECO:0000256" key="3">
    <source>
        <dbReference type="ARBA" id="ARBA00022692"/>
    </source>
</evidence>
<dbReference type="EMBL" id="CP009961">
    <property type="protein sequence ID" value="AKG39350.1"/>
    <property type="molecule type" value="Genomic_DNA"/>
</dbReference>
<dbReference type="GO" id="GO:0005886">
    <property type="term" value="C:plasma membrane"/>
    <property type="evidence" value="ECO:0007669"/>
    <property type="project" value="UniProtKB-SubCell"/>
</dbReference>
<dbReference type="InterPro" id="IPR032816">
    <property type="entry name" value="VTT_dom"/>
</dbReference>
<reference evidence="8 9" key="1">
    <citation type="journal article" date="2015" name="Stand. Genomic Sci.">
        <title>Complete genome sequence of and proposal of Thermofilum uzonense sp. nov. a novel hyperthermophilic crenarchaeon and emended description of the genus Thermofilum.</title>
        <authorList>
            <person name="Toshchakov S.V."/>
            <person name="Korzhenkov A.A."/>
            <person name="Samarov N.I."/>
            <person name="Mazunin I.O."/>
            <person name="Mozhey O.I."/>
            <person name="Shmyr I.S."/>
            <person name="Derbikova K.S."/>
            <person name="Taranov E.A."/>
            <person name="Dominova I.N."/>
            <person name="Bonch-Osmolovskaya E.A."/>
            <person name="Patrushev M.V."/>
            <person name="Podosokorskaya O.A."/>
            <person name="Kublanov I.V."/>
        </authorList>
    </citation>
    <scope>NUCLEOTIDE SEQUENCE [LARGE SCALE GENOMIC DNA]</scope>
    <source>
        <strain evidence="8 9">1807-2</strain>
    </source>
</reference>
<evidence type="ECO:0000256" key="6">
    <source>
        <dbReference type="SAM" id="Phobius"/>
    </source>
</evidence>
<keyword evidence="5 6" id="KW-0472">Membrane</keyword>
<dbReference type="PATRIC" id="fig|1550241.5.peg.874"/>
<evidence type="ECO:0000256" key="4">
    <source>
        <dbReference type="ARBA" id="ARBA00022989"/>
    </source>
</evidence>
<dbReference type="InterPro" id="IPR051311">
    <property type="entry name" value="DedA_domain"/>
</dbReference>
<evidence type="ECO:0000313" key="9">
    <source>
        <dbReference type="Proteomes" id="UP000067434"/>
    </source>
</evidence>
<feature type="domain" description="VTT" evidence="7">
    <location>
        <begin position="43"/>
        <end position="168"/>
    </location>
</feature>
<accession>A0A0F7FK58</accession>
<evidence type="ECO:0000256" key="5">
    <source>
        <dbReference type="ARBA" id="ARBA00023136"/>
    </source>
</evidence>
<evidence type="ECO:0000256" key="1">
    <source>
        <dbReference type="ARBA" id="ARBA00004651"/>
    </source>
</evidence>
<evidence type="ECO:0000259" key="7">
    <source>
        <dbReference type="Pfam" id="PF09335"/>
    </source>
</evidence>
<dbReference type="Pfam" id="PF09335">
    <property type="entry name" value="VTT_dom"/>
    <property type="match status" value="1"/>
</dbReference>
<keyword evidence="3 6" id="KW-0812">Transmembrane</keyword>
<keyword evidence="9" id="KW-1185">Reference proteome</keyword>
<feature type="transmembrane region" description="Helical" evidence="6">
    <location>
        <begin position="63"/>
        <end position="82"/>
    </location>
</feature>
<sequence>MIHTLHGHSLLEIIVLYSAAIIEKIGYLGIFILMTLESALVPIPSEIVMPFAGFLVWSGKMDLTLVVLSGTLGNLVGSFILYKLGEGPGLKFIEKYGKYFMIGEPEVAQAQQLFSRYGSLIIFTGRMLPAVRTVISLPAGISRMNLPKFLAYTFLGSVPWNLALTYVGLVLGEHWVVIEKYARVLDYVVIVLAIIAVLAFYIYKTRNRKEYQRS</sequence>
<evidence type="ECO:0000313" key="8">
    <source>
        <dbReference type="EMBL" id="AKG39350.1"/>
    </source>
</evidence>
<dbReference type="KEGG" id="thf:MA03_04105"/>
<gene>
    <name evidence="8" type="ORF">MA03_04105</name>
</gene>
<proteinExistence type="predicted"/>